<dbReference type="InterPro" id="IPR011008">
    <property type="entry name" value="Dimeric_a/b-barrel"/>
</dbReference>
<feature type="domain" description="ABM" evidence="2">
    <location>
        <begin position="4"/>
        <end position="92"/>
    </location>
</feature>
<dbReference type="Pfam" id="PF03992">
    <property type="entry name" value="ABM"/>
    <property type="match status" value="1"/>
</dbReference>
<protein>
    <recommendedName>
        <fullName evidence="2">ABM domain-containing protein</fullName>
    </recommendedName>
</protein>
<evidence type="ECO:0000313" key="4">
    <source>
        <dbReference type="Proteomes" id="UP001500831"/>
    </source>
</evidence>
<accession>A0ABP6I6J9</accession>
<organism evidence="3 4">
    <name type="scientific">Streptosporangium fragile</name>
    <dbReference type="NCBI Taxonomy" id="46186"/>
    <lineage>
        <taxon>Bacteria</taxon>
        <taxon>Bacillati</taxon>
        <taxon>Actinomycetota</taxon>
        <taxon>Actinomycetes</taxon>
        <taxon>Streptosporangiales</taxon>
        <taxon>Streptosporangiaceae</taxon>
        <taxon>Streptosporangium</taxon>
    </lineage>
</organism>
<gene>
    <name evidence="3" type="ORF">GCM10010517_06590</name>
</gene>
<evidence type="ECO:0000313" key="3">
    <source>
        <dbReference type="EMBL" id="GAA2849276.1"/>
    </source>
</evidence>
<feature type="compositionally biased region" description="Gly residues" evidence="1">
    <location>
        <begin position="96"/>
        <end position="114"/>
    </location>
</feature>
<proteinExistence type="predicted"/>
<keyword evidence="4" id="KW-1185">Reference proteome</keyword>
<dbReference type="PANTHER" id="PTHR34474">
    <property type="entry name" value="SIGNAL TRANSDUCTION PROTEIN TRAP"/>
    <property type="match status" value="1"/>
</dbReference>
<dbReference type="Gene3D" id="3.30.70.100">
    <property type="match status" value="1"/>
</dbReference>
<dbReference type="InterPro" id="IPR007138">
    <property type="entry name" value="ABM_dom"/>
</dbReference>
<dbReference type="PANTHER" id="PTHR34474:SF2">
    <property type="entry name" value="SIGNAL TRANSDUCTION PROTEIN TRAP"/>
    <property type="match status" value="1"/>
</dbReference>
<dbReference type="EMBL" id="BAAAVI010000003">
    <property type="protein sequence ID" value="GAA2849276.1"/>
    <property type="molecule type" value="Genomic_DNA"/>
</dbReference>
<evidence type="ECO:0000256" key="1">
    <source>
        <dbReference type="SAM" id="MobiDB-lite"/>
    </source>
</evidence>
<evidence type="ECO:0000259" key="2">
    <source>
        <dbReference type="PROSITE" id="PS51725"/>
    </source>
</evidence>
<sequence length="138" mass="14959">MPSVVKINVLTVSPEMREELERRFSGRAGVVESADGFEWFELLRPVDGTDRYLVYTRWRSEEDFTRWTESQAFQRGHAQAGAQGHGHAQATAGQGPAQGHGHGHGQGQGQGQGQGPAASGAELWSFEVVQSAGPKQES</sequence>
<feature type="compositionally biased region" description="Low complexity" evidence="1">
    <location>
        <begin position="76"/>
        <end position="95"/>
    </location>
</feature>
<dbReference type="PROSITE" id="PS51725">
    <property type="entry name" value="ABM"/>
    <property type="match status" value="1"/>
</dbReference>
<comment type="caution">
    <text evidence="3">The sequence shown here is derived from an EMBL/GenBank/DDBJ whole genome shotgun (WGS) entry which is preliminary data.</text>
</comment>
<dbReference type="RefSeq" id="WP_344967662.1">
    <property type="nucleotide sequence ID" value="NZ_BAAAVI010000003.1"/>
</dbReference>
<feature type="region of interest" description="Disordered" evidence="1">
    <location>
        <begin position="70"/>
        <end position="138"/>
    </location>
</feature>
<name>A0ABP6I6J9_9ACTN</name>
<dbReference type="InterPro" id="IPR050404">
    <property type="entry name" value="Heme-degrading_MO"/>
</dbReference>
<dbReference type="Proteomes" id="UP001500831">
    <property type="component" value="Unassembled WGS sequence"/>
</dbReference>
<reference evidence="4" key="1">
    <citation type="journal article" date="2019" name="Int. J. Syst. Evol. Microbiol.">
        <title>The Global Catalogue of Microorganisms (GCM) 10K type strain sequencing project: providing services to taxonomists for standard genome sequencing and annotation.</title>
        <authorList>
            <consortium name="The Broad Institute Genomics Platform"/>
            <consortium name="The Broad Institute Genome Sequencing Center for Infectious Disease"/>
            <person name="Wu L."/>
            <person name="Ma J."/>
        </authorList>
    </citation>
    <scope>NUCLEOTIDE SEQUENCE [LARGE SCALE GENOMIC DNA]</scope>
    <source>
        <strain evidence="4">JCM 6242</strain>
    </source>
</reference>
<dbReference type="SUPFAM" id="SSF54909">
    <property type="entry name" value="Dimeric alpha+beta barrel"/>
    <property type="match status" value="1"/>
</dbReference>